<dbReference type="EMBL" id="JBCGDC010000114">
    <property type="protein sequence ID" value="MFB6396932.1"/>
    <property type="molecule type" value="Genomic_DNA"/>
</dbReference>
<dbReference type="PANTHER" id="PTHR11365:SF23">
    <property type="entry name" value="HYPOTHETICAL 5-OXOPROLINASE (EUROFUNG)-RELATED"/>
    <property type="match status" value="1"/>
</dbReference>
<keyword evidence="5" id="KW-1185">Reference proteome</keyword>
<dbReference type="PANTHER" id="PTHR11365">
    <property type="entry name" value="5-OXOPROLINASE RELATED"/>
    <property type="match status" value="1"/>
</dbReference>
<dbReference type="InterPro" id="IPR045079">
    <property type="entry name" value="Oxoprolinase-like"/>
</dbReference>
<evidence type="ECO:0000313" key="5">
    <source>
        <dbReference type="Proteomes" id="UP001582793"/>
    </source>
</evidence>
<dbReference type="Pfam" id="PF19278">
    <property type="entry name" value="Hydant_A_C"/>
    <property type="match status" value="1"/>
</dbReference>
<feature type="domain" description="Hydantoinase/oxoprolinase N-terminal" evidence="2">
    <location>
        <begin position="7"/>
        <end position="184"/>
    </location>
</feature>
<feature type="domain" description="Hydantoinase A/oxoprolinase" evidence="1">
    <location>
        <begin position="205"/>
        <end position="490"/>
    </location>
</feature>
<feature type="domain" description="Acetophenone carboxylase-like C-terminal" evidence="3">
    <location>
        <begin position="506"/>
        <end position="673"/>
    </location>
</feature>
<evidence type="ECO:0000259" key="3">
    <source>
        <dbReference type="Pfam" id="PF19278"/>
    </source>
</evidence>
<comment type="caution">
    <text evidence="4">The sequence shown here is derived from an EMBL/GenBank/DDBJ whole genome shotgun (WGS) entry which is preliminary data.</text>
</comment>
<dbReference type="InterPro" id="IPR008040">
    <property type="entry name" value="Hydant_A_N"/>
</dbReference>
<dbReference type="InterPro" id="IPR002821">
    <property type="entry name" value="Hydantoinase_A"/>
</dbReference>
<protein>
    <submittedName>
        <fullName evidence="4">Hydantoinase/oxoprolinase family protein</fullName>
    </submittedName>
</protein>
<dbReference type="RefSeq" id="WP_364206122.1">
    <property type="nucleotide sequence ID" value="NZ_JBCGDC010000114.1"/>
</dbReference>
<evidence type="ECO:0000259" key="2">
    <source>
        <dbReference type="Pfam" id="PF05378"/>
    </source>
</evidence>
<dbReference type="Proteomes" id="UP001582793">
    <property type="component" value="Unassembled WGS sequence"/>
</dbReference>
<dbReference type="Pfam" id="PF01968">
    <property type="entry name" value="Hydantoinase_A"/>
    <property type="match status" value="1"/>
</dbReference>
<dbReference type="Pfam" id="PF05378">
    <property type="entry name" value="Hydant_A_N"/>
    <property type="match status" value="1"/>
</dbReference>
<accession>A0ABV5CY88</accession>
<reference evidence="4 5" key="1">
    <citation type="submission" date="2024-04" db="EMBL/GenBank/DDBJ databases">
        <title>Polymorphospora sp. isolated from Baiyangdian Lake in Xiong'an New Area.</title>
        <authorList>
            <person name="Zhang X."/>
            <person name="Liu J."/>
        </authorList>
    </citation>
    <scope>NUCLEOTIDE SEQUENCE [LARGE SCALE GENOMIC DNA]</scope>
    <source>
        <strain evidence="4 5">2-325</strain>
    </source>
</reference>
<evidence type="ECO:0000259" key="1">
    <source>
        <dbReference type="Pfam" id="PF01968"/>
    </source>
</evidence>
<sequence length="684" mass="73563">MSEPHIRLAVDIGGTFVDAMELDTRTNRVRFRKASTTPARPWEGVLDAVTALGTDLSQVELFIHGTTLGLNAVLERRGGATGIITNDGFRDIFLIGRGNVPSDHMYDFKYQRPESLVQRRYTAGVTGRLDHKGRVVTELDPDSVRAAARELVEAQGVKSIAICFLHSFLDPTHERAAAEIIRREYPDVSLSLSTDIVREYREYERTSTTVLEAYIRPIFERYVDELESGLAARGFAGRFLIMRSGGGSMTSTVAKTSPTHTVLSGPAGGIVGAAYLANELGRDNLLTFDIGGTSLDACVIERGSAVAAYEAQLEHFPLLIPTYDIRTIGAGGGSIAWLDRGLLKVGPHSAGADPGPVCYGRGGTKPTVTDASVVLGFVDPARFLAGTMGLADDAARDAVREQVAEPLGLSVEAAAAGIYDVLLAKTVGAVRQITVERGHDPRVFSLLAFGGAGPLLAPLLAREMGIREVVVPFAPSGFSAWGMLSADIVDDFARTVMATLDDADLDQIEALFKSVEAEALASLRTQGVGENDALLERQFELRYLGQEHSLMVTVGHDLDPDAVRASFEELHRARYGHAMDNRLQILNLRVRGIGRTRRPELATAPAGDGDPTRALLAPRDAYDFGTREVVPFAVYDRSLLQPGDVFSGPALVDEGTSTTVVPSGQRVEVDPHGYLLVTLEEAGA</sequence>
<gene>
    <name evidence="4" type="ORF">AAFH96_28090</name>
</gene>
<organism evidence="4 5">
    <name type="scientific">Polymorphospora lycopeni</name>
    <dbReference type="NCBI Taxonomy" id="3140240"/>
    <lineage>
        <taxon>Bacteria</taxon>
        <taxon>Bacillati</taxon>
        <taxon>Actinomycetota</taxon>
        <taxon>Actinomycetes</taxon>
        <taxon>Micromonosporales</taxon>
        <taxon>Micromonosporaceae</taxon>
        <taxon>Polymorphospora</taxon>
    </lineage>
</organism>
<dbReference type="InterPro" id="IPR049517">
    <property type="entry name" value="ACX-like_C"/>
</dbReference>
<evidence type="ECO:0000313" key="4">
    <source>
        <dbReference type="EMBL" id="MFB6396932.1"/>
    </source>
</evidence>
<proteinExistence type="predicted"/>
<name>A0ABV5CY88_9ACTN</name>